<proteinExistence type="predicted"/>
<feature type="region of interest" description="Disordered" evidence="1">
    <location>
        <begin position="325"/>
        <end position="354"/>
    </location>
</feature>
<organism evidence="3 4">
    <name type="scientific">Amborella trichopoda</name>
    <dbReference type="NCBI Taxonomy" id="13333"/>
    <lineage>
        <taxon>Eukaryota</taxon>
        <taxon>Viridiplantae</taxon>
        <taxon>Streptophyta</taxon>
        <taxon>Embryophyta</taxon>
        <taxon>Tracheophyta</taxon>
        <taxon>Spermatophyta</taxon>
        <taxon>Magnoliopsida</taxon>
        <taxon>Amborellales</taxon>
        <taxon>Amborellaceae</taxon>
        <taxon>Amborella</taxon>
    </lineage>
</organism>
<feature type="compositionally biased region" description="Polar residues" evidence="1">
    <location>
        <begin position="328"/>
        <end position="342"/>
    </location>
</feature>
<dbReference type="InterPro" id="IPR031142">
    <property type="entry name" value="SPX_prot"/>
</dbReference>
<dbReference type="PANTHER" id="PTHR45978:SF7">
    <property type="entry name" value="SPX DOMAIN-CONTAINING PROTEIN 4"/>
    <property type="match status" value="1"/>
</dbReference>
<dbReference type="CDD" id="cd14481">
    <property type="entry name" value="SPX_AtSPX1_like"/>
    <property type="match status" value="1"/>
</dbReference>
<dbReference type="Gramene" id="ERN02263">
    <property type="protein sequence ID" value="ERN02263"/>
    <property type="gene ID" value="AMTR_s00045p00232830"/>
</dbReference>
<dbReference type="GO" id="GO:0016036">
    <property type="term" value="P:cellular response to phosphate starvation"/>
    <property type="evidence" value="ECO:0007669"/>
    <property type="project" value="InterPro"/>
</dbReference>
<gene>
    <name evidence="3" type="ORF">AMTR_s00045p00232830</name>
</gene>
<evidence type="ECO:0000259" key="2">
    <source>
        <dbReference type="PROSITE" id="PS51382"/>
    </source>
</evidence>
<dbReference type="eggNOG" id="KOG1161">
    <property type="taxonomic scope" value="Eukaryota"/>
</dbReference>
<name>W1P2X8_AMBTC</name>
<evidence type="ECO:0000313" key="4">
    <source>
        <dbReference type="Proteomes" id="UP000017836"/>
    </source>
</evidence>
<reference evidence="4" key="1">
    <citation type="journal article" date="2013" name="Science">
        <title>The Amborella genome and the evolution of flowering plants.</title>
        <authorList>
            <consortium name="Amborella Genome Project"/>
        </authorList>
    </citation>
    <scope>NUCLEOTIDE SEQUENCE [LARGE SCALE GENOMIC DNA]</scope>
</reference>
<dbReference type="EMBL" id="KI394661">
    <property type="protein sequence ID" value="ERN02263.1"/>
    <property type="molecule type" value="Genomic_DNA"/>
</dbReference>
<dbReference type="OMA" id="MDIYRST"/>
<dbReference type="KEGG" id="atr:18430370"/>
<dbReference type="STRING" id="13333.W1P2X8"/>
<keyword evidence="4" id="KW-1185">Reference proteome</keyword>
<evidence type="ECO:0000313" key="3">
    <source>
        <dbReference type="EMBL" id="ERN02263.1"/>
    </source>
</evidence>
<dbReference type="PROSITE" id="PS51382">
    <property type="entry name" value="SPX"/>
    <property type="match status" value="1"/>
</dbReference>
<protein>
    <recommendedName>
        <fullName evidence="2">SPX domain-containing protein</fullName>
    </recommendedName>
</protein>
<dbReference type="Pfam" id="PF03105">
    <property type="entry name" value="SPX"/>
    <property type="match status" value="3"/>
</dbReference>
<dbReference type="Proteomes" id="UP000017836">
    <property type="component" value="Unassembled WGS sequence"/>
</dbReference>
<accession>W1P2X8</accession>
<feature type="domain" description="SPX" evidence="2">
    <location>
        <begin position="1"/>
        <end position="203"/>
    </location>
</feature>
<dbReference type="HOGENOM" id="CLU_057600_0_0_1"/>
<dbReference type="OrthoDB" id="6493944at2759"/>
<feature type="region of interest" description="Disordered" evidence="1">
    <location>
        <begin position="234"/>
        <end position="284"/>
    </location>
</feature>
<evidence type="ECO:0000256" key="1">
    <source>
        <dbReference type="SAM" id="MobiDB-lite"/>
    </source>
</evidence>
<feature type="compositionally biased region" description="Polar residues" evidence="1">
    <location>
        <begin position="252"/>
        <end position="266"/>
    </location>
</feature>
<sequence>MKFGKEFKTHLEETIPEWRDKFLSYKPLKKLLKQASAGEVHSRADDFGANREIVGLGDRRIGSSESVNGGFQCVYPSRIVAEIGENGGRPWAIQEDWFVKLLDEELDKFNDFYVDKEEEFVIRLQELKERIERVKEKSNQSGLHTSESEFSEEMVNIRKDFVTIHGEMVLLKNYSSLNFMGLVKILKKYDKRTGTLLRLPFTQNVLHQPFFTIEPLTRLVRECEANLEDLFPSSAEVIEPGPPSNRLDDANDVNTSAQNPLSNRPDGQTDVDAPEQAPLQEDTSDIYRSTLAAMRAIQGLRRGSSTYNPLSWTLFLRGEGDEDVGTITVENSAPGSMHGSQNEEVDQEDVHSNN</sequence>
<dbReference type="InterPro" id="IPR004331">
    <property type="entry name" value="SPX_dom"/>
</dbReference>
<dbReference type="GO" id="GO:0070417">
    <property type="term" value="P:cellular response to cold"/>
    <property type="evidence" value="ECO:0007669"/>
    <property type="project" value="EnsemblPlants"/>
</dbReference>
<dbReference type="AlphaFoldDB" id="W1P2X8"/>
<dbReference type="PANTHER" id="PTHR45978">
    <property type="entry name" value="SPX DOMAIN-CONTAINING PROTEIN 3"/>
    <property type="match status" value="1"/>
</dbReference>